<dbReference type="FunFam" id="3.40.50.720:FF:000374">
    <property type="entry name" value="3-oxoacyl-(Acyl-carrier-protein) reductase"/>
    <property type="match status" value="1"/>
</dbReference>
<dbReference type="Gene3D" id="3.40.50.720">
    <property type="entry name" value="NAD(P)-binding Rossmann-like Domain"/>
    <property type="match status" value="1"/>
</dbReference>
<dbReference type="GO" id="GO:0016491">
    <property type="term" value="F:oxidoreductase activity"/>
    <property type="evidence" value="ECO:0007669"/>
    <property type="project" value="UniProtKB-KW"/>
</dbReference>
<reference evidence="4" key="1">
    <citation type="submission" date="2022-12" db="EMBL/GenBank/DDBJ databases">
        <authorList>
            <person name="Petersen C."/>
        </authorList>
    </citation>
    <scope>NUCLEOTIDE SEQUENCE</scope>
    <source>
        <strain evidence="4">IBT 17660</strain>
    </source>
</reference>
<evidence type="ECO:0000256" key="3">
    <source>
        <dbReference type="ARBA" id="ARBA00023002"/>
    </source>
</evidence>
<comment type="similarity">
    <text evidence="1">Belongs to the short-chain dehydrogenases/reductases (SDR) family.</text>
</comment>
<dbReference type="InterPro" id="IPR002347">
    <property type="entry name" value="SDR_fam"/>
</dbReference>
<dbReference type="PANTHER" id="PTHR43639">
    <property type="entry name" value="OXIDOREDUCTASE, SHORT-CHAIN DEHYDROGENASE/REDUCTASE FAMILY (AFU_ORTHOLOGUE AFUA_5G02870)"/>
    <property type="match status" value="1"/>
</dbReference>
<gene>
    <name evidence="4" type="ORF">N7530_009265</name>
</gene>
<keyword evidence="2" id="KW-0521">NADP</keyword>
<keyword evidence="3" id="KW-0560">Oxidoreductase</keyword>
<dbReference type="EMBL" id="JAPWDO010000006">
    <property type="protein sequence ID" value="KAJ5465478.1"/>
    <property type="molecule type" value="Genomic_DNA"/>
</dbReference>
<name>A0A9X0BI09_9EURO</name>
<comment type="caution">
    <text evidence="4">The sequence shown here is derived from an EMBL/GenBank/DDBJ whole genome shotgun (WGS) entry which is preliminary data.</text>
</comment>
<evidence type="ECO:0000256" key="1">
    <source>
        <dbReference type="ARBA" id="ARBA00006484"/>
    </source>
</evidence>
<dbReference type="Proteomes" id="UP001147760">
    <property type="component" value="Unassembled WGS sequence"/>
</dbReference>
<protein>
    <submittedName>
        <fullName evidence="4">Uncharacterized protein</fullName>
    </submittedName>
</protein>
<dbReference type="AlphaFoldDB" id="A0A9X0BI09"/>
<organism evidence="4 5">
    <name type="scientific">Penicillium desertorum</name>
    <dbReference type="NCBI Taxonomy" id="1303715"/>
    <lineage>
        <taxon>Eukaryota</taxon>
        <taxon>Fungi</taxon>
        <taxon>Dikarya</taxon>
        <taxon>Ascomycota</taxon>
        <taxon>Pezizomycotina</taxon>
        <taxon>Eurotiomycetes</taxon>
        <taxon>Eurotiomycetidae</taxon>
        <taxon>Eurotiales</taxon>
        <taxon>Aspergillaceae</taxon>
        <taxon>Penicillium</taxon>
    </lineage>
</organism>
<evidence type="ECO:0000313" key="5">
    <source>
        <dbReference type="Proteomes" id="UP001147760"/>
    </source>
</evidence>
<dbReference type="InterPro" id="IPR036291">
    <property type="entry name" value="NAD(P)-bd_dom_sf"/>
</dbReference>
<dbReference type="PRINTS" id="PR00080">
    <property type="entry name" value="SDRFAMILY"/>
</dbReference>
<sequence length="265" mass="28283">MSQPLTGKVALVTGGSRGIGAGIVKELARRGASLAFTYISSTSQAQVMLSELQKSGTRAIAIQADCADAAASAKKIVKDVVASFGKIDIIVNNAGNGDNHSLSDVTEEDFNRVFHINVLFPTLLVKESIPCLQKKARIVNIGSITGRIASNKAYPSALLYAASKAALESMTKSLAFTLGREFEATVNTINPGPVATDMWEQTPQDEETQEALYYRTAAGDRIASVEDIAPIVAFLCEEQSRWVTGNVTCANGGATYDLKIRHELI</sequence>
<dbReference type="PRINTS" id="PR00081">
    <property type="entry name" value="GDHRDH"/>
</dbReference>
<dbReference type="PANTHER" id="PTHR43639:SF1">
    <property type="entry name" value="SHORT-CHAIN DEHYDROGENASE_REDUCTASE FAMILY PROTEIN"/>
    <property type="match status" value="1"/>
</dbReference>
<dbReference type="Pfam" id="PF13561">
    <property type="entry name" value="adh_short_C2"/>
    <property type="match status" value="1"/>
</dbReference>
<evidence type="ECO:0000313" key="4">
    <source>
        <dbReference type="EMBL" id="KAJ5465478.1"/>
    </source>
</evidence>
<keyword evidence="5" id="KW-1185">Reference proteome</keyword>
<accession>A0A9X0BI09</accession>
<proteinExistence type="inferred from homology"/>
<dbReference type="SUPFAM" id="SSF51735">
    <property type="entry name" value="NAD(P)-binding Rossmann-fold domains"/>
    <property type="match status" value="1"/>
</dbReference>
<dbReference type="OrthoDB" id="47007at2759"/>
<evidence type="ECO:0000256" key="2">
    <source>
        <dbReference type="ARBA" id="ARBA00022857"/>
    </source>
</evidence>
<reference evidence="4" key="2">
    <citation type="journal article" date="2023" name="IMA Fungus">
        <title>Comparative genomic study of the Penicillium genus elucidates a diverse pangenome and 15 lateral gene transfer events.</title>
        <authorList>
            <person name="Petersen C."/>
            <person name="Sorensen T."/>
            <person name="Nielsen M.R."/>
            <person name="Sondergaard T.E."/>
            <person name="Sorensen J.L."/>
            <person name="Fitzpatrick D.A."/>
            <person name="Frisvad J.C."/>
            <person name="Nielsen K.L."/>
        </authorList>
    </citation>
    <scope>NUCLEOTIDE SEQUENCE</scope>
    <source>
        <strain evidence="4">IBT 17660</strain>
    </source>
</reference>